<feature type="transmembrane region" description="Helical" evidence="7">
    <location>
        <begin position="217"/>
        <end position="238"/>
    </location>
</feature>
<keyword evidence="2" id="KW-0813">Transport</keyword>
<sequence length="392" mass="41018">MTRQPHPLIERGFHWLILSLVGVHACMAVTRVSAALWLLHHGYGEWTVGVLMSLGAAGPVLLSLWAGRQADAHGLHRPLSIGAGMGLAGALLALAWPSPWTLAPAALLCGSAVGIMAVAIQREAGLMGEDAGELKRVFSWVALGPAFSNATAPVIAGLLIDAAGERAAFAFAALLPFVAWRLGRLVPRRPRRGHPAGAGGKPRAAWALLRLDGLRNLLMLNVVLTACWDAHSFVVPVVGHAKGLSASSIGLVLGAFATAAVVVRLVIARWAARLDEMVVLRSAMAIVATVLLVYAWLPGTPGLLVGSTVLGLALGSYQPMILSALHQVTPPDRHGQALGLRMLVSSGMSMTMPLGFGLLASSTVAFAPLWLMAGLALAAQWPAHRVRDALAR</sequence>
<feature type="transmembrane region" description="Helical" evidence="7">
    <location>
        <begin position="278"/>
        <end position="297"/>
    </location>
</feature>
<feature type="transmembrane region" description="Helical" evidence="7">
    <location>
        <begin position="140"/>
        <end position="160"/>
    </location>
</feature>
<feature type="transmembrane region" description="Helical" evidence="7">
    <location>
        <begin position="102"/>
        <end position="120"/>
    </location>
</feature>
<dbReference type="PANTHER" id="PTHR23517:SF3">
    <property type="entry name" value="INTEGRAL MEMBRANE TRANSPORT PROTEIN"/>
    <property type="match status" value="1"/>
</dbReference>
<dbReference type="InterPro" id="IPR020846">
    <property type="entry name" value="MFS_dom"/>
</dbReference>
<feature type="domain" description="Major facilitator superfamily (MFS) profile" evidence="8">
    <location>
        <begin position="205"/>
        <end position="392"/>
    </location>
</feature>
<dbReference type="PROSITE" id="PS50850">
    <property type="entry name" value="MFS"/>
    <property type="match status" value="1"/>
</dbReference>
<comment type="subcellular location">
    <subcellularLocation>
        <location evidence="1">Cell membrane</location>
        <topology evidence="1">Multi-pass membrane protein</topology>
    </subcellularLocation>
</comment>
<evidence type="ECO:0000256" key="5">
    <source>
        <dbReference type="ARBA" id="ARBA00022989"/>
    </source>
</evidence>
<reference evidence="9 10" key="1">
    <citation type="submission" date="2023-11" db="EMBL/GenBank/DDBJ databases">
        <title>Paucibacter sp. nov., isolated from fresh soil in Korea.</title>
        <authorList>
            <person name="Le N.T.T."/>
        </authorList>
    </citation>
    <scope>NUCLEOTIDE SEQUENCE [LARGE SCALE GENOMIC DNA]</scope>
    <source>
        <strain evidence="9 10">R3-3</strain>
    </source>
</reference>
<comment type="caution">
    <text evidence="9">The sequence shown here is derived from an EMBL/GenBank/DDBJ whole genome shotgun (WGS) entry which is preliminary data.</text>
</comment>
<gene>
    <name evidence="9" type="ORF">SNE35_00100</name>
</gene>
<evidence type="ECO:0000256" key="3">
    <source>
        <dbReference type="ARBA" id="ARBA00022475"/>
    </source>
</evidence>
<dbReference type="RefSeq" id="WP_320420689.1">
    <property type="nucleotide sequence ID" value="NZ_JAXCLA010000001.1"/>
</dbReference>
<evidence type="ECO:0000256" key="6">
    <source>
        <dbReference type="ARBA" id="ARBA00023136"/>
    </source>
</evidence>
<dbReference type="Pfam" id="PF07690">
    <property type="entry name" value="MFS_1"/>
    <property type="match status" value="1"/>
</dbReference>
<protein>
    <submittedName>
        <fullName evidence="9">MFS transporter</fullName>
    </submittedName>
</protein>
<feature type="transmembrane region" description="Helical" evidence="7">
    <location>
        <begin position="79"/>
        <end position="96"/>
    </location>
</feature>
<dbReference type="EMBL" id="JAXCLA010000001">
    <property type="protein sequence ID" value="MDY0742880.1"/>
    <property type="molecule type" value="Genomic_DNA"/>
</dbReference>
<evidence type="ECO:0000256" key="2">
    <source>
        <dbReference type="ARBA" id="ARBA00022448"/>
    </source>
</evidence>
<dbReference type="PANTHER" id="PTHR23517">
    <property type="entry name" value="RESISTANCE PROTEIN MDTM, PUTATIVE-RELATED-RELATED"/>
    <property type="match status" value="1"/>
</dbReference>
<dbReference type="SUPFAM" id="SSF103473">
    <property type="entry name" value="MFS general substrate transporter"/>
    <property type="match status" value="1"/>
</dbReference>
<keyword evidence="3" id="KW-1003">Cell membrane</keyword>
<feature type="transmembrane region" description="Helical" evidence="7">
    <location>
        <begin position="166"/>
        <end position="183"/>
    </location>
</feature>
<feature type="transmembrane region" description="Helical" evidence="7">
    <location>
        <begin position="244"/>
        <end position="266"/>
    </location>
</feature>
<evidence type="ECO:0000256" key="4">
    <source>
        <dbReference type="ARBA" id="ARBA00022692"/>
    </source>
</evidence>
<dbReference type="InterPro" id="IPR011701">
    <property type="entry name" value="MFS"/>
</dbReference>
<evidence type="ECO:0000259" key="8">
    <source>
        <dbReference type="PROSITE" id="PS50850"/>
    </source>
</evidence>
<dbReference type="Gene3D" id="1.20.1250.20">
    <property type="entry name" value="MFS general substrate transporter like domains"/>
    <property type="match status" value="1"/>
</dbReference>
<keyword evidence="5 7" id="KW-1133">Transmembrane helix</keyword>
<dbReference type="InterPro" id="IPR036259">
    <property type="entry name" value="MFS_trans_sf"/>
</dbReference>
<evidence type="ECO:0000313" key="9">
    <source>
        <dbReference type="EMBL" id="MDY0742880.1"/>
    </source>
</evidence>
<evidence type="ECO:0000256" key="7">
    <source>
        <dbReference type="SAM" id="Phobius"/>
    </source>
</evidence>
<evidence type="ECO:0000313" key="10">
    <source>
        <dbReference type="Proteomes" id="UP001285263"/>
    </source>
</evidence>
<accession>A0ABU5D9D2</accession>
<feature type="transmembrane region" description="Helical" evidence="7">
    <location>
        <begin position="12"/>
        <end position="40"/>
    </location>
</feature>
<keyword evidence="6 7" id="KW-0472">Membrane</keyword>
<proteinExistence type="predicted"/>
<organism evidence="9 10">
    <name type="scientific">Roseateles agri</name>
    <dbReference type="NCBI Taxonomy" id="3098619"/>
    <lineage>
        <taxon>Bacteria</taxon>
        <taxon>Pseudomonadati</taxon>
        <taxon>Pseudomonadota</taxon>
        <taxon>Betaproteobacteria</taxon>
        <taxon>Burkholderiales</taxon>
        <taxon>Sphaerotilaceae</taxon>
        <taxon>Roseateles</taxon>
    </lineage>
</organism>
<keyword evidence="10" id="KW-1185">Reference proteome</keyword>
<feature type="transmembrane region" description="Helical" evidence="7">
    <location>
        <begin position="365"/>
        <end position="383"/>
    </location>
</feature>
<feature type="transmembrane region" description="Helical" evidence="7">
    <location>
        <begin position="46"/>
        <end position="67"/>
    </location>
</feature>
<keyword evidence="4 7" id="KW-0812">Transmembrane</keyword>
<name>A0ABU5D9D2_9BURK</name>
<dbReference type="InterPro" id="IPR050171">
    <property type="entry name" value="MFS_Transporters"/>
</dbReference>
<dbReference type="Proteomes" id="UP001285263">
    <property type="component" value="Unassembled WGS sequence"/>
</dbReference>
<evidence type="ECO:0000256" key="1">
    <source>
        <dbReference type="ARBA" id="ARBA00004651"/>
    </source>
</evidence>